<organism evidence="2 3">
    <name type="scientific">Anaeramoeba flamelloides</name>
    <dbReference type="NCBI Taxonomy" id="1746091"/>
    <lineage>
        <taxon>Eukaryota</taxon>
        <taxon>Metamonada</taxon>
        <taxon>Anaeramoebidae</taxon>
        <taxon>Anaeramoeba</taxon>
    </lineage>
</organism>
<gene>
    <name evidence="2" type="ORF">M0812_10748</name>
</gene>
<feature type="transmembrane region" description="Helical" evidence="1">
    <location>
        <begin position="93"/>
        <end position="113"/>
    </location>
</feature>
<keyword evidence="1" id="KW-1133">Transmembrane helix</keyword>
<sequence length="114" mass="13086">MNTEQTFGFVAFLFYALIVWIYFLVKYWKSGKEKTMHLIAAIIGGIIWLITWIFMIIKALDNIGFLIGLFYMIAFLIFGLVKTYQNKIPKWYTFSGVTLIVVALVIVGVVGSFI</sequence>
<protein>
    <submittedName>
        <fullName evidence="2">Uncharacterized protein</fullName>
    </submittedName>
</protein>
<feature type="transmembrane region" description="Helical" evidence="1">
    <location>
        <begin position="6"/>
        <end position="25"/>
    </location>
</feature>
<evidence type="ECO:0000256" key="1">
    <source>
        <dbReference type="SAM" id="Phobius"/>
    </source>
</evidence>
<feature type="transmembrane region" description="Helical" evidence="1">
    <location>
        <begin position="63"/>
        <end position="81"/>
    </location>
</feature>
<dbReference type="EMBL" id="JANTQA010000023">
    <property type="protein sequence ID" value="KAJ3444887.1"/>
    <property type="molecule type" value="Genomic_DNA"/>
</dbReference>
<keyword evidence="1" id="KW-0812">Transmembrane</keyword>
<dbReference type="Proteomes" id="UP001146793">
    <property type="component" value="Unassembled WGS sequence"/>
</dbReference>
<feature type="transmembrane region" description="Helical" evidence="1">
    <location>
        <begin position="37"/>
        <end position="57"/>
    </location>
</feature>
<proteinExistence type="predicted"/>
<keyword evidence="1" id="KW-0472">Membrane</keyword>
<evidence type="ECO:0000313" key="2">
    <source>
        <dbReference type="EMBL" id="KAJ3444887.1"/>
    </source>
</evidence>
<dbReference type="AlphaFoldDB" id="A0AAV7ZWK6"/>
<comment type="caution">
    <text evidence="2">The sequence shown here is derived from an EMBL/GenBank/DDBJ whole genome shotgun (WGS) entry which is preliminary data.</text>
</comment>
<reference evidence="2" key="1">
    <citation type="submission" date="2022-08" db="EMBL/GenBank/DDBJ databases">
        <title>Novel sulphate-reducing endosymbionts in the free-living metamonad Anaeramoeba.</title>
        <authorList>
            <person name="Jerlstrom-Hultqvist J."/>
            <person name="Cepicka I."/>
            <person name="Gallot-Lavallee L."/>
            <person name="Salas-Leiva D."/>
            <person name="Curtis B.A."/>
            <person name="Zahonova K."/>
            <person name="Pipaliya S."/>
            <person name="Dacks J."/>
            <person name="Roger A.J."/>
        </authorList>
    </citation>
    <scope>NUCLEOTIDE SEQUENCE</scope>
    <source>
        <strain evidence="2">Busselton2</strain>
    </source>
</reference>
<name>A0AAV7ZWK6_9EUKA</name>
<evidence type="ECO:0000313" key="3">
    <source>
        <dbReference type="Proteomes" id="UP001146793"/>
    </source>
</evidence>
<accession>A0AAV7ZWK6</accession>